<feature type="domain" description="Methyltransferase regulatory" evidence="1">
    <location>
        <begin position="216"/>
        <end position="299"/>
    </location>
</feature>
<organism evidence="2 3">
    <name type="scientific">Duganella qianjiadongensis</name>
    <dbReference type="NCBI Taxonomy" id="2692176"/>
    <lineage>
        <taxon>Bacteria</taxon>
        <taxon>Pseudomonadati</taxon>
        <taxon>Pseudomonadota</taxon>
        <taxon>Betaproteobacteria</taxon>
        <taxon>Burkholderiales</taxon>
        <taxon>Oxalobacteraceae</taxon>
        <taxon>Telluria group</taxon>
        <taxon>Duganella</taxon>
    </lineage>
</organism>
<comment type="caution">
    <text evidence="2">The sequence shown here is derived from an EMBL/GenBank/DDBJ whole genome shotgun (WGS) entry which is preliminary data.</text>
</comment>
<dbReference type="EMBL" id="WWCM01000002">
    <property type="protein sequence ID" value="MYM38685.1"/>
    <property type="molecule type" value="Genomic_DNA"/>
</dbReference>
<evidence type="ECO:0000313" key="2">
    <source>
        <dbReference type="EMBL" id="MYM38685.1"/>
    </source>
</evidence>
<sequence>MTDWTSGYVATIGYTYGYYAELNSLHMRLAFLQAGIALPQIGTACELGFGQGVSTNFHAAATPTRWFGTDFNPSQAGYAQSLSLASGATTGLYDQGFDEFCQRSDLPDFDFIVLHGIWSWVSDENRSIIVDFIRRKLKVGGVLYISYNTQPGWATMVPMRDLLITHSEVMGNAAQGLVPRIDDALAFTDKLMATQPRFAKVNPLVGKRLAELKSQDRHYLAHEYFNRDWLPMPFSRMAEWMTPAKLDFVCSANYMEHIDELNLNPEQQELLQQINHPVFRETVRDFCVNQQFRRDYWIKGARKLSPLKQIEQARAQAVVLTKPRSGISLKIATHQGEATMQEAVYGPLLDYLADYQVRTLGQIEQHLRPLNIELPQIIQASLILGGIGALSAAQSSPPDAQSLKQTQQLNAYLCREACSGSEITFLASPVTGGGIAVSSVHQIFIHALLEGHASPEGWASVAWQALQQLGRCVLRDGKALVSAEENLSELCEQAAHFAQQQLPLLRALQVV</sequence>
<dbReference type="Proteomes" id="UP000478090">
    <property type="component" value="Unassembled WGS sequence"/>
</dbReference>
<proteinExistence type="predicted"/>
<dbReference type="Gene3D" id="3.40.50.150">
    <property type="entry name" value="Vaccinia Virus protein VP39"/>
    <property type="match status" value="1"/>
</dbReference>
<dbReference type="GO" id="GO:0032259">
    <property type="term" value="P:methylation"/>
    <property type="evidence" value="ECO:0007669"/>
    <property type="project" value="UniProtKB-KW"/>
</dbReference>
<name>A0ABW9VII3_9BURK</name>
<gene>
    <name evidence="2" type="ORF">GTP27_05015</name>
</gene>
<accession>A0ABW9VII3</accession>
<keyword evidence="2" id="KW-0489">Methyltransferase</keyword>
<dbReference type="Pfam" id="PF10119">
    <property type="entry name" value="MethyTransf_Reg"/>
    <property type="match status" value="1"/>
</dbReference>
<keyword evidence="3" id="KW-1185">Reference proteome</keyword>
<dbReference type="RefSeq" id="WP_161038062.1">
    <property type="nucleotide sequence ID" value="NZ_WWCM01000002.1"/>
</dbReference>
<protein>
    <submittedName>
        <fullName evidence="2">Methyltransferase</fullName>
    </submittedName>
</protein>
<keyword evidence="2" id="KW-0808">Transferase</keyword>
<evidence type="ECO:0000313" key="3">
    <source>
        <dbReference type="Proteomes" id="UP000478090"/>
    </source>
</evidence>
<evidence type="ECO:0000259" key="1">
    <source>
        <dbReference type="Pfam" id="PF10119"/>
    </source>
</evidence>
<reference evidence="2 3" key="1">
    <citation type="submission" date="2019-12" db="EMBL/GenBank/DDBJ databases">
        <title>Novel species isolated from a subtropical stream in China.</title>
        <authorList>
            <person name="Lu H."/>
        </authorList>
    </citation>
    <scope>NUCLEOTIDE SEQUENCE [LARGE SCALE GENOMIC DNA]</scope>
    <source>
        <strain evidence="2 3">CY13W</strain>
    </source>
</reference>
<dbReference type="SUPFAM" id="SSF53335">
    <property type="entry name" value="S-adenosyl-L-methionine-dependent methyltransferases"/>
    <property type="match status" value="1"/>
</dbReference>
<dbReference type="InterPro" id="IPR018773">
    <property type="entry name" value="MeTrfase_reg_dom_prd"/>
</dbReference>
<dbReference type="GO" id="GO:0008168">
    <property type="term" value="F:methyltransferase activity"/>
    <property type="evidence" value="ECO:0007669"/>
    <property type="project" value="UniProtKB-KW"/>
</dbReference>
<dbReference type="InterPro" id="IPR029063">
    <property type="entry name" value="SAM-dependent_MTases_sf"/>
</dbReference>